<dbReference type="InterPro" id="IPR013087">
    <property type="entry name" value="Znf_C2H2_type"/>
</dbReference>
<feature type="domain" description="C2H2-type" evidence="1">
    <location>
        <begin position="260"/>
        <end position="284"/>
    </location>
</feature>
<evidence type="ECO:0000313" key="2">
    <source>
        <dbReference type="EMBL" id="KAK3595985.1"/>
    </source>
</evidence>
<dbReference type="Proteomes" id="UP001195483">
    <property type="component" value="Unassembled WGS sequence"/>
</dbReference>
<reference evidence="2" key="1">
    <citation type="journal article" date="2021" name="Genome Biol. Evol.">
        <title>A High-Quality Reference Genome for a Parasitic Bivalve with Doubly Uniparental Inheritance (Bivalvia: Unionida).</title>
        <authorList>
            <person name="Smith C.H."/>
        </authorList>
    </citation>
    <scope>NUCLEOTIDE SEQUENCE</scope>
    <source>
        <strain evidence="2">CHS0354</strain>
    </source>
</reference>
<reference evidence="2" key="2">
    <citation type="journal article" date="2021" name="Genome Biol. Evol.">
        <title>Developing a high-quality reference genome for a parasitic bivalve with doubly uniparental inheritance (Bivalvia: Unionida).</title>
        <authorList>
            <person name="Smith C.H."/>
        </authorList>
    </citation>
    <scope>NUCLEOTIDE SEQUENCE</scope>
    <source>
        <strain evidence="2">CHS0354</strain>
        <tissue evidence="2">Mantle</tissue>
    </source>
</reference>
<name>A0AAE0SPZ0_9BIVA</name>
<evidence type="ECO:0000313" key="3">
    <source>
        <dbReference type="Proteomes" id="UP001195483"/>
    </source>
</evidence>
<keyword evidence="3" id="KW-1185">Reference proteome</keyword>
<evidence type="ECO:0000259" key="1">
    <source>
        <dbReference type="SMART" id="SM00355"/>
    </source>
</evidence>
<gene>
    <name evidence="2" type="ORF">CHS0354_032500</name>
</gene>
<protein>
    <recommendedName>
        <fullName evidence="1">C2H2-type domain-containing protein</fullName>
    </recommendedName>
</protein>
<accession>A0AAE0SPZ0</accession>
<feature type="domain" description="C2H2-type" evidence="1">
    <location>
        <begin position="371"/>
        <end position="393"/>
    </location>
</feature>
<reference evidence="2" key="3">
    <citation type="submission" date="2023-05" db="EMBL/GenBank/DDBJ databases">
        <authorList>
            <person name="Smith C.H."/>
        </authorList>
    </citation>
    <scope>NUCLEOTIDE SEQUENCE</scope>
    <source>
        <strain evidence="2">CHS0354</strain>
        <tissue evidence="2">Mantle</tissue>
    </source>
</reference>
<sequence>MQRQGKQKWTDRLEKGVKSLCKDLDAVNTTEDVCIRAAETMVYTGIYPRHELMAARKTLVMSIQCQKSSFWKLLKNKLGIFEDGSWLASRSPVNHPSSFYPGVSQQKMEENNQHSEVSIREKCAVSVTIGQEEMNQSFSDATCENRTARVTVGHEKQEMTRGISNCTEDRISAERAPTKESPIPFSFIIDRVGQSMPMLPATNLNENDTVMQPFVRENQHSATPSIKLNESIKVDQTGFRDRENKKCCEKNSELETKECYKCDLCTFISCEAEMTLEHLREKLHYSASKVLATAAGDKLVPKEIITVMIFKHQPALYKNLVPLCPACNLCFPNIYACSQHYVQVHALSGDQFYGLGQVRLETNIYRDINDFRCSLCTYQASRLSQWNKHMQSHKELEHERPRKDEIMICFCPYCSLGPSDYHGCLSHIICKHKKGKTEFMIKAAFIKKSITHHQMLPLRLEANSKPEDAVQRELSLVKAIKKASNSKSKTDRRVCKMLNRQIKDLKILVK</sequence>
<dbReference type="AlphaFoldDB" id="A0AAE0SPZ0"/>
<dbReference type="SMART" id="SM00355">
    <property type="entry name" value="ZnF_C2H2"/>
    <property type="match status" value="4"/>
</dbReference>
<feature type="domain" description="C2H2-type" evidence="1">
    <location>
        <begin position="322"/>
        <end position="345"/>
    </location>
</feature>
<comment type="caution">
    <text evidence="2">The sequence shown here is derived from an EMBL/GenBank/DDBJ whole genome shotgun (WGS) entry which is preliminary data.</text>
</comment>
<organism evidence="2 3">
    <name type="scientific">Potamilus streckersoni</name>
    <dbReference type="NCBI Taxonomy" id="2493646"/>
    <lineage>
        <taxon>Eukaryota</taxon>
        <taxon>Metazoa</taxon>
        <taxon>Spiralia</taxon>
        <taxon>Lophotrochozoa</taxon>
        <taxon>Mollusca</taxon>
        <taxon>Bivalvia</taxon>
        <taxon>Autobranchia</taxon>
        <taxon>Heteroconchia</taxon>
        <taxon>Palaeoheterodonta</taxon>
        <taxon>Unionida</taxon>
        <taxon>Unionoidea</taxon>
        <taxon>Unionidae</taxon>
        <taxon>Ambleminae</taxon>
        <taxon>Lampsilini</taxon>
        <taxon>Potamilus</taxon>
    </lineage>
</organism>
<dbReference type="EMBL" id="JAEAOA010001917">
    <property type="protein sequence ID" value="KAK3595985.1"/>
    <property type="molecule type" value="Genomic_DNA"/>
</dbReference>
<feature type="domain" description="C2H2-type" evidence="1">
    <location>
        <begin position="409"/>
        <end position="432"/>
    </location>
</feature>
<proteinExistence type="predicted"/>